<dbReference type="Proteomes" id="UP000242146">
    <property type="component" value="Unassembled WGS sequence"/>
</dbReference>
<dbReference type="PROSITE" id="PS50021">
    <property type="entry name" value="CH"/>
    <property type="match status" value="1"/>
</dbReference>
<dbReference type="CDD" id="cd22211">
    <property type="entry name" value="HkD_SF"/>
    <property type="match status" value="1"/>
</dbReference>
<dbReference type="AlphaFoldDB" id="A0A1X2GKB0"/>
<protein>
    <recommendedName>
        <fullName evidence="6">Calponin-homology (CH) domain-containing protein</fullName>
    </recommendedName>
</protein>
<keyword evidence="8" id="KW-1185">Reference proteome</keyword>
<dbReference type="InterPro" id="IPR001589">
    <property type="entry name" value="Actinin_actin-bd_CS"/>
</dbReference>
<evidence type="ECO:0000256" key="2">
    <source>
        <dbReference type="ARBA" id="ARBA00022490"/>
    </source>
</evidence>
<dbReference type="GO" id="GO:0030705">
    <property type="term" value="P:cytoskeleton-dependent intracellular transport"/>
    <property type="evidence" value="ECO:0007669"/>
    <property type="project" value="InterPro"/>
</dbReference>
<evidence type="ECO:0000256" key="4">
    <source>
        <dbReference type="ARBA" id="ARBA00023054"/>
    </source>
</evidence>
<dbReference type="PANTHER" id="PTHR18947:SF28">
    <property type="entry name" value="GIRDIN, ISOFORM A"/>
    <property type="match status" value="1"/>
</dbReference>
<keyword evidence="4" id="KW-0175">Coiled coil</keyword>
<dbReference type="Gene3D" id="1.10.418.10">
    <property type="entry name" value="Calponin-like domain"/>
    <property type="match status" value="1"/>
</dbReference>
<keyword evidence="5" id="KW-0009">Actin-binding</keyword>
<dbReference type="PROSITE" id="PS00019">
    <property type="entry name" value="ACTININ_1"/>
    <property type="match status" value="1"/>
</dbReference>
<accession>A0A1X2GKB0</accession>
<dbReference type="GO" id="GO:0005815">
    <property type="term" value="C:microtubule organizing center"/>
    <property type="evidence" value="ECO:0007669"/>
    <property type="project" value="TreeGrafter"/>
</dbReference>
<dbReference type="OrthoDB" id="49395at2759"/>
<dbReference type="STRING" id="101127.A0A1X2GKB0"/>
<evidence type="ECO:0000313" key="7">
    <source>
        <dbReference type="EMBL" id="ORX55699.1"/>
    </source>
</evidence>
<reference evidence="7 8" key="1">
    <citation type="submission" date="2016-07" db="EMBL/GenBank/DDBJ databases">
        <title>Pervasive Adenine N6-methylation of Active Genes in Fungi.</title>
        <authorList>
            <consortium name="DOE Joint Genome Institute"/>
            <person name="Mondo S.J."/>
            <person name="Dannebaum R.O."/>
            <person name="Kuo R.C."/>
            <person name="Labutti K."/>
            <person name="Haridas S."/>
            <person name="Kuo A."/>
            <person name="Salamov A."/>
            <person name="Ahrendt S.R."/>
            <person name="Lipzen A."/>
            <person name="Sullivan W."/>
            <person name="Andreopoulos W.B."/>
            <person name="Clum A."/>
            <person name="Lindquist E."/>
            <person name="Daum C."/>
            <person name="Ramamoorthy G.K."/>
            <person name="Gryganskyi A."/>
            <person name="Culley D."/>
            <person name="Magnuson J.K."/>
            <person name="James T.Y."/>
            <person name="O'Malley M.A."/>
            <person name="Stajich J.E."/>
            <person name="Spatafora J.W."/>
            <person name="Visel A."/>
            <person name="Grigoriev I.V."/>
        </authorList>
    </citation>
    <scope>NUCLEOTIDE SEQUENCE [LARGE SCALE GENOMIC DNA]</scope>
    <source>
        <strain evidence="7 8">NRRL 3301</strain>
    </source>
</reference>
<dbReference type="GO" id="GO:0003779">
    <property type="term" value="F:actin binding"/>
    <property type="evidence" value="ECO:0007669"/>
    <property type="project" value="UniProtKB-KW"/>
</dbReference>
<dbReference type="InterPro" id="IPR001715">
    <property type="entry name" value="CH_dom"/>
</dbReference>
<dbReference type="InterPro" id="IPR036872">
    <property type="entry name" value="CH_dom_sf"/>
</dbReference>
<dbReference type="InterPro" id="IPR043936">
    <property type="entry name" value="HOOK_N"/>
</dbReference>
<organism evidence="7 8">
    <name type="scientific">Hesseltinella vesiculosa</name>
    <dbReference type="NCBI Taxonomy" id="101127"/>
    <lineage>
        <taxon>Eukaryota</taxon>
        <taxon>Fungi</taxon>
        <taxon>Fungi incertae sedis</taxon>
        <taxon>Mucoromycota</taxon>
        <taxon>Mucoromycotina</taxon>
        <taxon>Mucoromycetes</taxon>
        <taxon>Mucorales</taxon>
        <taxon>Cunninghamellaceae</taxon>
        <taxon>Hesseltinella</taxon>
    </lineage>
</organism>
<dbReference type="EMBL" id="MCGT01000011">
    <property type="protein sequence ID" value="ORX55699.1"/>
    <property type="molecule type" value="Genomic_DNA"/>
</dbReference>
<gene>
    <name evidence="7" type="ORF">DM01DRAFT_1286015</name>
</gene>
<name>A0A1X2GKB0_9FUNG</name>
<feature type="domain" description="Calponin-homology (CH)" evidence="6">
    <location>
        <begin position="8"/>
        <end position="121"/>
    </location>
</feature>
<dbReference type="PANTHER" id="PTHR18947">
    <property type="entry name" value="HOOK PROTEINS"/>
    <property type="match status" value="1"/>
</dbReference>
<dbReference type="GO" id="GO:0031122">
    <property type="term" value="P:cytoplasmic microtubule organization"/>
    <property type="evidence" value="ECO:0007669"/>
    <property type="project" value="TreeGrafter"/>
</dbReference>
<dbReference type="GO" id="GO:0005737">
    <property type="term" value="C:cytoplasm"/>
    <property type="evidence" value="ECO:0007669"/>
    <property type="project" value="UniProtKB-SubCell"/>
</dbReference>
<dbReference type="SUPFAM" id="SSF116907">
    <property type="entry name" value="Hook domain"/>
    <property type="match status" value="1"/>
</dbReference>
<evidence type="ECO:0000256" key="3">
    <source>
        <dbReference type="ARBA" id="ARBA00022737"/>
    </source>
</evidence>
<keyword evidence="2" id="KW-0963">Cytoplasm</keyword>
<evidence type="ECO:0000256" key="5">
    <source>
        <dbReference type="ARBA" id="ARBA00023203"/>
    </source>
</evidence>
<sequence>MLGNETQDVQAKAFVEWINTCPNVTHECHSVEELSNGIPLFEVLAEIDPVWFKLIRSADVGENWVLKINNLKKMHRMISRYYEDILGIPFERMPHVDLTAIAKDANRQEIFKLCQLVLFITVTRDNNAMVVERLQGLSEQSQRVVMLFIEEVSLWRPAGPKLTPAACLLDQPDPLSNHRAWHAYSFTFGRRHHRLYPKKLFCRVRKKNA</sequence>
<comment type="subcellular location">
    <subcellularLocation>
        <location evidence="1">Cytoplasm</location>
    </subcellularLocation>
</comment>
<evidence type="ECO:0000259" key="6">
    <source>
        <dbReference type="PROSITE" id="PS50021"/>
    </source>
</evidence>
<dbReference type="GO" id="GO:0051959">
    <property type="term" value="F:dynein light intermediate chain binding"/>
    <property type="evidence" value="ECO:0007669"/>
    <property type="project" value="TreeGrafter"/>
</dbReference>
<comment type="caution">
    <text evidence="7">The sequence shown here is derived from an EMBL/GenBank/DDBJ whole genome shotgun (WGS) entry which is preliminary data.</text>
</comment>
<keyword evidence="3" id="KW-0677">Repeat</keyword>
<evidence type="ECO:0000256" key="1">
    <source>
        <dbReference type="ARBA" id="ARBA00004496"/>
    </source>
</evidence>
<evidence type="ECO:0000313" key="8">
    <source>
        <dbReference type="Proteomes" id="UP000242146"/>
    </source>
</evidence>
<dbReference type="Pfam" id="PF19047">
    <property type="entry name" value="HOOK_N"/>
    <property type="match status" value="1"/>
</dbReference>
<dbReference type="GO" id="GO:0008017">
    <property type="term" value="F:microtubule binding"/>
    <property type="evidence" value="ECO:0007669"/>
    <property type="project" value="TreeGrafter"/>
</dbReference>
<proteinExistence type="predicted"/>